<evidence type="ECO:0000313" key="5">
    <source>
        <dbReference type="EMBL" id="UYF42713.1"/>
    </source>
</evidence>
<dbReference type="EMBL" id="CP060693">
    <property type="protein sequence ID" value="QNM90843.1"/>
    <property type="molecule type" value="Genomic_DNA"/>
</dbReference>
<evidence type="ECO:0000313" key="4">
    <source>
        <dbReference type="EMBL" id="QNM90843.1"/>
    </source>
</evidence>
<feature type="transmembrane region" description="Helical" evidence="1">
    <location>
        <begin position="44"/>
        <end position="62"/>
    </location>
</feature>
<reference evidence="4 8" key="3">
    <citation type="journal article" date="2020" name="Front. Microbiol.">
        <title>Genomic Analysis and Antimicrobial Resistance of Aliarcobacter cryaerophilus Strains From German Water Poultry.</title>
        <authorList>
            <person name="Muller E."/>
            <person name="Hotzel H."/>
            <person name="Ahlers C."/>
            <person name="Hanel I."/>
            <person name="Tomaso H."/>
            <person name="Abdel-Glil M.Y."/>
        </authorList>
    </citation>
    <scope>NUCLEOTIDE SEQUENCE [LARGE SCALE GENOMIC DNA]</scope>
    <source>
        <strain evidence="4 8">16CS1285-4</strain>
    </source>
</reference>
<dbReference type="AlphaFoldDB" id="A0A1V9VAS5"/>
<dbReference type="RefSeq" id="WP_066347059.1">
    <property type="nucleotide sequence ID" value="NZ_CP060692.1"/>
</dbReference>
<sequence>MSELINCPSCNNKILSRMGTICPNCKYTVGYFNGEKRRKGYGRLFALTIFAPFFSFFTLVFAQINFYSFILAVIVAIFLAIKSCPINFKTVFATNFEKLFFWNIWILSNIFLSVIIFNIISKSI</sequence>
<gene>
    <name evidence="2" type="ORF">AS859_07240</name>
    <name evidence="3" type="ORF">CJ668_08550</name>
    <name evidence="4" type="ORF">HOO34_03785</name>
    <name evidence="5" type="ORF">NGX11_07305</name>
</gene>
<evidence type="ECO:0000256" key="1">
    <source>
        <dbReference type="SAM" id="Phobius"/>
    </source>
</evidence>
<keyword evidence="1" id="KW-0812">Transmembrane</keyword>
<evidence type="ECO:0000313" key="6">
    <source>
        <dbReference type="Proteomes" id="UP000192599"/>
    </source>
</evidence>
<dbReference type="Proteomes" id="UP000238811">
    <property type="component" value="Unassembled WGS sequence"/>
</dbReference>
<feature type="transmembrane region" description="Helical" evidence="1">
    <location>
        <begin position="68"/>
        <end position="88"/>
    </location>
</feature>
<feature type="transmembrane region" description="Helical" evidence="1">
    <location>
        <begin position="100"/>
        <end position="120"/>
    </location>
</feature>
<dbReference type="Proteomes" id="UP001164100">
    <property type="component" value="Chromosome"/>
</dbReference>
<reference evidence="5" key="4">
    <citation type="journal article" date="2022" name="Front. Microbiol.">
        <title>Species classification and novel plasmid identifications in Arcobacter cryaerophilus and Arcobacter cryaerophilus-like organisms.</title>
        <authorList>
            <person name="Zhou G."/>
            <person name="Wang M."/>
            <person name="Wang H."/>
            <person name="Chen X."/>
            <person name="Gu Y."/>
            <person name="Shao Z."/>
            <person name="Zhang J."/>
            <person name="Zhang M."/>
        </authorList>
    </citation>
    <scope>NUCLEOTIDE SEQUENCE</scope>
    <source>
        <strain evidence="5">ICDCAC48</strain>
    </source>
</reference>
<reference evidence="3 7" key="2">
    <citation type="submission" date="2017-09" db="EMBL/GenBank/DDBJ databases">
        <title>Reassesment of A. cryaerophilus.</title>
        <authorList>
            <person name="Perez-Cataluna A."/>
            <person name="Collado L."/>
            <person name="Salgado O."/>
            <person name="Lefinanco V."/>
            <person name="Figueras M.J."/>
        </authorList>
    </citation>
    <scope>NUCLEOTIDE SEQUENCE [LARGE SCALE GENOMIC DNA]</scope>
    <source>
        <strain evidence="3 7">LMG 10229</strain>
    </source>
</reference>
<dbReference type="EMBL" id="LNTC01000093">
    <property type="protein sequence ID" value="OQR41177.1"/>
    <property type="molecule type" value="Genomic_DNA"/>
</dbReference>
<dbReference type="EMBL" id="NXGD01000009">
    <property type="protein sequence ID" value="PRN00051.1"/>
    <property type="molecule type" value="Genomic_DNA"/>
</dbReference>
<organism evidence="2 6">
    <name type="scientific">Aliarcobacter cryaerophilus</name>
    <dbReference type="NCBI Taxonomy" id="28198"/>
    <lineage>
        <taxon>Bacteria</taxon>
        <taxon>Pseudomonadati</taxon>
        <taxon>Campylobacterota</taxon>
        <taxon>Epsilonproteobacteria</taxon>
        <taxon>Campylobacterales</taxon>
        <taxon>Arcobacteraceae</taxon>
        <taxon>Aliarcobacter</taxon>
    </lineage>
</organism>
<evidence type="ECO:0000313" key="3">
    <source>
        <dbReference type="EMBL" id="PRN00051.1"/>
    </source>
</evidence>
<evidence type="ECO:0000313" key="8">
    <source>
        <dbReference type="Proteomes" id="UP000515842"/>
    </source>
</evidence>
<dbReference type="EMBL" id="CP099556">
    <property type="protein sequence ID" value="UYF42713.1"/>
    <property type="molecule type" value="Genomic_DNA"/>
</dbReference>
<keyword evidence="1" id="KW-1133">Transmembrane helix</keyword>
<dbReference type="Proteomes" id="UP000515842">
    <property type="component" value="Chromosome"/>
</dbReference>
<proteinExistence type="predicted"/>
<protein>
    <submittedName>
        <fullName evidence="2">Uncharacterized protein</fullName>
    </submittedName>
</protein>
<keyword evidence="1" id="KW-0472">Membrane</keyword>
<accession>A0A1V9VAS5</accession>
<evidence type="ECO:0000313" key="7">
    <source>
        <dbReference type="Proteomes" id="UP000238811"/>
    </source>
</evidence>
<reference evidence="2 6" key="1">
    <citation type="submission" date="2017-04" db="EMBL/GenBank/DDBJ databases">
        <title>Accumulation and expression of multiple antibiotic resistance genes in Arcobacter cryaerophilus that thrives in sewage.</title>
        <authorList>
            <person name="Millar J.A."/>
            <person name="Raghavan R."/>
        </authorList>
    </citation>
    <scope>NUCLEOTIDE SEQUENCE [LARGE SCALE GENOMIC DNA]</scope>
    <source>
        <strain evidence="2 6">AZT-1</strain>
    </source>
</reference>
<name>A0A1V9VAS5_9BACT</name>
<evidence type="ECO:0000313" key="2">
    <source>
        <dbReference type="EMBL" id="OQR41177.1"/>
    </source>
</evidence>
<dbReference type="Proteomes" id="UP000192599">
    <property type="component" value="Unassembled WGS sequence"/>
</dbReference>